<comment type="caution">
    <text evidence="2">The sequence shown here is derived from an EMBL/GenBank/DDBJ whole genome shotgun (WGS) entry which is preliminary data.</text>
</comment>
<dbReference type="CDD" id="cd02208">
    <property type="entry name" value="cupin_RmlC-like"/>
    <property type="match status" value="1"/>
</dbReference>
<reference evidence="2" key="1">
    <citation type="journal article" date="2014" name="Front. Microbiol.">
        <title>High frequency of phylogenetically diverse reductive dehalogenase-homologous genes in deep subseafloor sedimentary metagenomes.</title>
        <authorList>
            <person name="Kawai M."/>
            <person name="Futagami T."/>
            <person name="Toyoda A."/>
            <person name="Takaki Y."/>
            <person name="Nishi S."/>
            <person name="Hori S."/>
            <person name="Arai W."/>
            <person name="Tsubouchi T."/>
            <person name="Morono Y."/>
            <person name="Uchiyama I."/>
            <person name="Ito T."/>
            <person name="Fujiyama A."/>
            <person name="Inagaki F."/>
            <person name="Takami H."/>
        </authorList>
    </citation>
    <scope>NUCLEOTIDE SEQUENCE</scope>
    <source>
        <strain evidence="2">Expedition CK06-06</strain>
    </source>
</reference>
<feature type="domain" description="Capsular polysaccharide assembling protein CapF C-terminal" evidence="1">
    <location>
        <begin position="173"/>
        <end position="255"/>
    </location>
</feature>
<evidence type="ECO:0000313" key="2">
    <source>
        <dbReference type="EMBL" id="GAG02421.1"/>
    </source>
</evidence>
<accession>X0VPC1</accession>
<dbReference type="EMBL" id="BARS01022649">
    <property type="protein sequence ID" value="GAG02421.1"/>
    <property type="molecule type" value="Genomic_DNA"/>
</dbReference>
<dbReference type="SUPFAM" id="SSF51182">
    <property type="entry name" value="RmlC-like cupins"/>
    <property type="match status" value="1"/>
</dbReference>
<dbReference type="Pfam" id="PF14667">
    <property type="entry name" value="Polysacc_synt_C"/>
    <property type="match status" value="1"/>
</dbReference>
<name>X0VPC1_9ZZZZ</name>
<gene>
    <name evidence="2" type="ORF">S01H1_36180</name>
</gene>
<evidence type="ECO:0000259" key="1">
    <source>
        <dbReference type="Pfam" id="PF14667"/>
    </source>
</evidence>
<dbReference type="InterPro" id="IPR011051">
    <property type="entry name" value="RmlC_Cupin_sf"/>
</dbReference>
<organism evidence="2">
    <name type="scientific">marine sediment metagenome</name>
    <dbReference type="NCBI Taxonomy" id="412755"/>
    <lineage>
        <taxon>unclassified sequences</taxon>
        <taxon>metagenomes</taxon>
        <taxon>ecological metagenomes</taxon>
    </lineage>
</organism>
<sequence length="270" mass="31181">WFVNSKLKGENYLLSNYDNNKLCIIRPSNVYGYDCKPYYNNLLTTMVYEKVKGLNKINKLNKNCIRNMISVNGLVNKISKIISEKRFGVYNILSSNDLSLELIANSIYNCIPDNIEITDDKPSIPNIKGDIPGENIIVSEDFSLKIQELESNIKSYYDLLDKIVINKRNYLQQSRGDMVEITSLDSKRLYKITITQNSVRGNHYHYKQVEDFYINKGKVLFLLALDTEPEVIHVFIGYKDELITVNPLVIHTVCNEFLYNIPEIIISSTQ</sequence>
<dbReference type="Gene3D" id="2.60.120.10">
    <property type="entry name" value="Jelly Rolls"/>
    <property type="match status" value="1"/>
</dbReference>
<dbReference type="AlphaFoldDB" id="X0VPC1"/>
<dbReference type="InterPro" id="IPR036291">
    <property type="entry name" value="NAD(P)-bd_dom_sf"/>
</dbReference>
<dbReference type="InterPro" id="IPR029303">
    <property type="entry name" value="CapF_C"/>
</dbReference>
<dbReference type="InterPro" id="IPR014710">
    <property type="entry name" value="RmlC-like_jellyroll"/>
</dbReference>
<feature type="non-terminal residue" evidence="2">
    <location>
        <position position="270"/>
    </location>
</feature>
<dbReference type="Gene3D" id="3.40.50.720">
    <property type="entry name" value="NAD(P)-binding Rossmann-like Domain"/>
    <property type="match status" value="1"/>
</dbReference>
<dbReference type="SUPFAM" id="SSF51735">
    <property type="entry name" value="NAD(P)-binding Rossmann-fold domains"/>
    <property type="match status" value="1"/>
</dbReference>
<proteinExistence type="predicted"/>
<protein>
    <recommendedName>
        <fullName evidence="1">Capsular polysaccharide assembling protein CapF C-terminal domain-containing protein</fullName>
    </recommendedName>
</protein>
<feature type="non-terminal residue" evidence="2">
    <location>
        <position position="1"/>
    </location>
</feature>